<evidence type="ECO:0000313" key="4">
    <source>
        <dbReference type="Proteomes" id="UP000183315"/>
    </source>
</evidence>
<evidence type="ECO:0000313" key="3">
    <source>
        <dbReference type="EMBL" id="SEI85047.1"/>
    </source>
</evidence>
<sequence>MLRAAAAAVVAAALMVSTAPACTAAYEIGSRPHAATGTAKARTATLMADAPRMSRPADWAKQRGTYRKGRTVTLECYTNGTATFGRGSANIPGGFSRLWYRVSDGYYVADVHLDTGSNTAVTRKCPTLTSNVSVTTTAWQRITSNRTGARVGLTTSTAYNRAAVRSVSANARSTQKFRFIRDEFGTYRIVSATKRSQVITASGGPRATTKAGAKLVTRRWDGRDSQRWVVRATRKDGYVTLRPASNPKLCLTAPKSGSTKLTVEACGERGQWFRLNDAGTASTFTSAVASYYGKTYGTTVAGPGGTSRGICHGLTENYLERVHGITVTALGDYVPGGGDGAGTLRSHGLTWHSASTSRALRTGDIVVFQSRRAGHTGHVGIWYNGRLYDQNNATRSYFNTARVSPYPVSGMQLVGYWRA</sequence>
<keyword evidence="4" id="KW-1185">Reference proteome</keyword>
<feature type="chain" id="PRO_5010332868" description="Ricin B lectin domain-containing protein" evidence="1">
    <location>
        <begin position="22"/>
        <end position="419"/>
    </location>
</feature>
<evidence type="ECO:0000259" key="2">
    <source>
        <dbReference type="Pfam" id="PF14200"/>
    </source>
</evidence>
<dbReference type="AlphaFoldDB" id="A0A1H6U609"/>
<dbReference type="SUPFAM" id="SSF50370">
    <property type="entry name" value="Ricin B-like lectins"/>
    <property type="match status" value="1"/>
</dbReference>
<protein>
    <recommendedName>
        <fullName evidence="2">Ricin B lectin domain-containing protein</fullName>
    </recommendedName>
</protein>
<reference evidence="4" key="1">
    <citation type="submission" date="2016-10" db="EMBL/GenBank/DDBJ databases">
        <authorList>
            <person name="Varghese N."/>
        </authorList>
    </citation>
    <scope>NUCLEOTIDE SEQUENCE [LARGE SCALE GENOMIC DNA]</scope>
    <source>
        <strain evidence="4">DSM 24868</strain>
    </source>
</reference>
<dbReference type="InterPro" id="IPR000772">
    <property type="entry name" value="Ricin_B_lectin"/>
</dbReference>
<proteinExistence type="predicted"/>
<accession>A0A1H6U609</accession>
<gene>
    <name evidence="3" type="ORF">SAMN05421637_0184</name>
</gene>
<feature type="signal peptide" evidence="1">
    <location>
        <begin position="1"/>
        <end position="21"/>
    </location>
</feature>
<name>A0A1H6U609_9MICO</name>
<dbReference type="Gene3D" id="2.80.10.50">
    <property type="match status" value="2"/>
</dbReference>
<feature type="domain" description="Ricin B lectin" evidence="2">
    <location>
        <begin position="174"/>
        <end position="258"/>
    </location>
</feature>
<evidence type="ECO:0000256" key="1">
    <source>
        <dbReference type="SAM" id="SignalP"/>
    </source>
</evidence>
<dbReference type="Proteomes" id="UP000183315">
    <property type="component" value="Unassembled WGS sequence"/>
</dbReference>
<organism evidence="3 4">
    <name type="scientific">Demequina mangrovi</name>
    <dbReference type="NCBI Taxonomy" id="1043493"/>
    <lineage>
        <taxon>Bacteria</taxon>
        <taxon>Bacillati</taxon>
        <taxon>Actinomycetota</taxon>
        <taxon>Actinomycetes</taxon>
        <taxon>Micrococcales</taxon>
        <taxon>Demequinaceae</taxon>
        <taxon>Demequina</taxon>
    </lineage>
</organism>
<dbReference type="InterPro" id="IPR035992">
    <property type="entry name" value="Ricin_B-like_lectins"/>
</dbReference>
<dbReference type="EMBL" id="FNZI01000001">
    <property type="protein sequence ID" value="SEI85047.1"/>
    <property type="molecule type" value="Genomic_DNA"/>
</dbReference>
<keyword evidence="1" id="KW-0732">Signal</keyword>
<dbReference type="CDD" id="cd00161">
    <property type="entry name" value="beta-trefoil_Ricin-like"/>
    <property type="match status" value="1"/>
</dbReference>
<dbReference type="Pfam" id="PF14200">
    <property type="entry name" value="RicinB_lectin_2"/>
    <property type="match status" value="1"/>
</dbReference>